<dbReference type="PANTHER" id="PTHR38445">
    <property type="entry name" value="HTH-TYPE TRANSCRIPTIONAL REPRESSOR YTRA"/>
    <property type="match status" value="1"/>
</dbReference>
<feature type="domain" description="HTH gntR-type" evidence="4">
    <location>
        <begin position="5"/>
        <end position="75"/>
    </location>
</feature>
<evidence type="ECO:0000256" key="3">
    <source>
        <dbReference type="ARBA" id="ARBA00023163"/>
    </source>
</evidence>
<evidence type="ECO:0000313" key="5">
    <source>
        <dbReference type="EMBL" id="HGS21415.1"/>
    </source>
</evidence>
<dbReference type="PANTHER" id="PTHR38445:SF9">
    <property type="entry name" value="HTH-TYPE TRANSCRIPTIONAL REPRESSOR YTRA"/>
    <property type="match status" value="1"/>
</dbReference>
<dbReference type="CDD" id="cd07377">
    <property type="entry name" value="WHTH_GntR"/>
    <property type="match status" value="1"/>
</dbReference>
<evidence type="ECO:0000259" key="4">
    <source>
        <dbReference type="PROSITE" id="PS50949"/>
    </source>
</evidence>
<gene>
    <name evidence="5" type="ORF">ENT37_06065</name>
</gene>
<dbReference type="GO" id="GO:0003677">
    <property type="term" value="F:DNA binding"/>
    <property type="evidence" value="ECO:0007669"/>
    <property type="project" value="UniProtKB-KW"/>
</dbReference>
<dbReference type="GO" id="GO:0003700">
    <property type="term" value="F:DNA-binding transcription factor activity"/>
    <property type="evidence" value="ECO:0007669"/>
    <property type="project" value="InterPro"/>
</dbReference>
<comment type="caution">
    <text evidence="5">The sequence shown here is derived from an EMBL/GenBank/DDBJ whole genome shotgun (WGS) entry which is preliminary data.</text>
</comment>
<keyword evidence="3" id="KW-0804">Transcription</keyword>
<dbReference type="SMART" id="SM00345">
    <property type="entry name" value="HTH_GNTR"/>
    <property type="match status" value="1"/>
</dbReference>
<dbReference type="Pfam" id="PF00392">
    <property type="entry name" value="GntR"/>
    <property type="match status" value="1"/>
</dbReference>
<evidence type="ECO:0000256" key="1">
    <source>
        <dbReference type="ARBA" id="ARBA00023015"/>
    </source>
</evidence>
<proteinExistence type="predicted"/>
<dbReference type="EMBL" id="DSYK01000304">
    <property type="protein sequence ID" value="HGS21415.1"/>
    <property type="molecule type" value="Genomic_DNA"/>
</dbReference>
<organism evidence="5">
    <name type="scientific">Anaerolinea thermolimosa</name>
    <dbReference type="NCBI Taxonomy" id="229919"/>
    <lineage>
        <taxon>Bacteria</taxon>
        <taxon>Bacillati</taxon>
        <taxon>Chloroflexota</taxon>
        <taxon>Anaerolineae</taxon>
        <taxon>Anaerolineales</taxon>
        <taxon>Anaerolineaceae</taxon>
        <taxon>Anaerolinea</taxon>
    </lineage>
</organism>
<protein>
    <submittedName>
        <fullName evidence="5">GntR family transcriptional regulator</fullName>
    </submittedName>
</protein>
<dbReference type="InterPro" id="IPR000524">
    <property type="entry name" value="Tscrpt_reg_HTH_GntR"/>
</dbReference>
<dbReference type="PRINTS" id="PR00035">
    <property type="entry name" value="HTHGNTR"/>
</dbReference>
<keyword evidence="1" id="KW-0805">Transcription regulation</keyword>
<dbReference type="InterPro" id="IPR036388">
    <property type="entry name" value="WH-like_DNA-bd_sf"/>
</dbReference>
<name>A0A7C4KGR3_9CHLR</name>
<dbReference type="SUPFAM" id="SSF46785">
    <property type="entry name" value="Winged helix' DNA-binding domain"/>
    <property type="match status" value="1"/>
</dbReference>
<evidence type="ECO:0000256" key="2">
    <source>
        <dbReference type="ARBA" id="ARBA00023125"/>
    </source>
</evidence>
<sequence>MPKEQVTAEAVSQAIMQRIITGQYLPGDTLPSVREMAQQLHSNRNTVNKAYQMLQELGVIEMKTSGRKGFVVRPIVQLESRQRSDLLEYFYRQSVELVWQGMAAGLSSEEMLDQLTAAVTEVYGRSEIRLKFFECNRHDCEEMGRNLSKTLGLRVEFDLLDGFFSNVGCETRQNDLIITTFHHLAEVIEAIRGVGEEAKKVVGIDTRPTPEVLLQIARLPGGRIGVVSTMQNTSNMLSHLIYSYHPDRLIEGTTIDSPEQVRRLAQECHHLVVTHTCAAGVKALTGRSPDVVVNFQIDDQSILFLRQRIYEIQRDRATAMQPGLTA</sequence>
<dbReference type="InterPro" id="IPR036390">
    <property type="entry name" value="WH_DNA-bd_sf"/>
</dbReference>
<dbReference type="AlphaFoldDB" id="A0A7C4KGR3"/>
<keyword evidence="2" id="KW-0238">DNA-binding</keyword>
<dbReference type="PROSITE" id="PS50949">
    <property type="entry name" value="HTH_GNTR"/>
    <property type="match status" value="1"/>
</dbReference>
<accession>A0A7C4KGR3</accession>
<dbReference type="Gene3D" id="1.10.10.10">
    <property type="entry name" value="Winged helix-like DNA-binding domain superfamily/Winged helix DNA-binding domain"/>
    <property type="match status" value="1"/>
</dbReference>
<reference evidence="5" key="1">
    <citation type="journal article" date="2020" name="mSystems">
        <title>Genome- and Community-Level Interaction Insights into Carbon Utilization and Element Cycling Functions of Hydrothermarchaeota in Hydrothermal Sediment.</title>
        <authorList>
            <person name="Zhou Z."/>
            <person name="Liu Y."/>
            <person name="Xu W."/>
            <person name="Pan J."/>
            <person name="Luo Z.H."/>
            <person name="Li M."/>
        </authorList>
    </citation>
    <scope>NUCLEOTIDE SEQUENCE [LARGE SCALE GENOMIC DNA]</scope>
    <source>
        <strain evidence="5">SpSt-573</strain>
    </source>
</reference>